<reference evidence="1 2" key="1">
    <citation type="journal article" date="2018" name="J. Allergy Clin. Immunol.">
        <title>High-quality assembly of Dermatophagoides pteronyssinus genome and transcriptome reveals a wide range of novel allergens.</title>
        <authorList>
            <person name="Liu X.Y."/>
            <person name="Yang K.Y."/>
            <person name="Wang M.Q."/>
            <person name="Kwok J.S."/>
            <person name="Zeng X."/>
            <person name="Yang Z."/>
            <person name="Xiao X.J."/>
            <person name="Lau C.P."/>
            <person name="Li Y."/>
            <person name="Huang Z.M."/>
            <person name="Ba J.G."/>
            <person name="Yim A.K."/>
            <person name="Ouyang C.Y."/>
            <person name="Ngai S.M."/>
            <person name="Chan T.F."/>
            <person name="Leung E.L."/>
            <person name="Liu L."/>
            <person name="Liu Z.G."/>
            <person name="Tsui S.K."/>
        </authorList>
    </citation>
    <scope>NUCLEOTIDE SEQUENCE [LARGE SCALE GENOMIC DNA]</scope>
    <source>
        <strain evidence="1">Derp</strain>
    </source>
</reference>
<gene>
    <name evidence="1" type="ORF">DERP_011587</name>
</gene>
<dbReference type="Proteomes" id="UP000887458">
    <property type="component" value="Unassembled WGS sequence"/>
</dbReference>
<evidence type="ECO:0000313" key="2">
    <source>
        <dbReference type="Proteomes" id="UP000887458"/>
    </source>
</evidence>
<protein>
    <submittedName>
        <fullName evidence="1">Uncharacterized protein</fullName>
    </submittedName>
</protein>
<sequence>MIFVRLYHLVNTVNKIDQTKLTKQTIGQHIDLILNKQTNSTSTNVKNISSKDYYSTFLKENL</sequence>
<name>A0ABQ8JWU8_DERPT</name>
<evidence type="ECO:0000313" key="1">
    <source>
        <dbReference type="EMBL" id="KAH9426918.1"/>
    </source>
</evidence>
<dbReference type="EMBL" id="NJHN03000007">
    <property type="protein sequence ID" value="KAH9426918.1"/>
    <property type="molecule type" value="Genomic_DNA"/>
</dbReference>
<organism evidence="1 2">
    <name type="scientific">Dermatophagoides pteronyssinus</name>
    <name type="common">European house dust mite</name>
    <dbReference type="NCBI Taxonomy" id="6956"/>
    <lineage>
        <taxon>Eukaryota</taxon>
        <taxon>Metazoa</taxon>
        <taxon>Ecdysozoa</taxon>
        <taxon>Arthropoda</taxon>
        <taxon>Chelicerata</taxon>
        <taxon>Arachnida</taxon>
        <taxon>Acari</taxon>
        <taxon>Acariformes</taxon>
        <taxon>Sarcoptiformes</taxon>
        <taxon>Astigmata</taxon>
        <taxon>Psoroptidia</taxon>
        <taxon>Analgoidea</taxon>
        <taxon>Pyroglyphidae</taxon>
        <taxon>Dermatophagoidinae</taxon>
        <taxon>Dermatophagoides</taxon>
    </lineage>
</organism>
<comment type="caution">
    <text evidence="1">The sequence shown here is derived from an EMBL/GenBank/DDBJ whole genome shotgun (WGS) entry which is preliminary data.</text>
</comment>
<reference evidence="1 2" key="2">
    <citation type="journal article" date="2022" name="Mol. Biol. Evol.">
        <title>Comparative Genomics Reveals Insights into the Divergent Evolution of Astigmatic Mites and Household Pest Adaptations.</title>
        <authorList>
            <person name="Xiong Q."/>
            <person name="Wan A.T."/>
            <person name="Liu X."/>
            <person name="Fung C.S."/>
            <person name="Xiao X."/>
            <person name="Malainual N."/>
            <person name="Hou J."/>
            <person name="Wang L."/>
            <person name="Wang M."/>
            <person name="Yang K.Y."/>
            <person name="Cui Y."/>
            <person name="Leung E.L."/>
            <person name="Nong W."/>
            <person name="Shin S.K."/>
            <person name="Au S.W."/>
            <person name="Jeong K.Y."/>
            <person name="Chew F.T."/>
            <person name="Hui J.H."/>
            <person name="Leung T.F."/>
            <person name="Tungtrongchitr A."/>
            <person name="Zhong N."/>
            <person name="Liu Z."/>
            <person name="Tsui S.K."/>
        </authorList>
    </citation>
    <scope>NUCLEOTIDE SEQUENCE [LARGE SCALE GENOMIC DNA]</scope>
    <source>
        <strain evidence="1">Derp</strain>
    </source>
</reference>
<accession>A0ABQ8JWU8</accession>
<proteinExistence type="predicted"/>
<keyword evidence="2" id="KW-1185">Reference proteome</keyword>